<dbReference type="PANTHER" id="PTHR37542:SF1">
    <property type="entry name" value="PRION-INHIBITION AND PROPAGATION HELO DOMAIN-CONTAINING PROTEIN"/>
    <property type="match status" value="1"/>
</dbReference>
<reference evidence="4" key="1">
    <citation type="submission" date="2021-12" db="EMBL/GenBank/DDBJ databases">
        <title>Black yeast isolated from Biological Soil Crust.</title>
        <authorList>
            <person name="Kurbessoian T."/>
        </authorList>
    </citation>
    <scope>NUCLEOTIDE SEQUENCE</scope>
    <source>
        <strain evidence="4">CCFEE 5208</strain>
    </source>
</reference>
<dbReference type="Gene3D" id="1.20.120.1020">
    <property type="entry name" value="Prion-inhibition and propagation, HeLo domain"/>
    <property type="match status" value="1"/>
</dbReference>
<dbReference type="Proteomes" id="UP001168146">
    <property type="component" value="Unassembled WGS sequence"/>
</dbReference>
<dbReference type="SUPFAM" id="SSF56112">
    <property type="entry name" value="Protein kinase-like (PK-like)"/>
    <property type="match status" value="1"/>
</dbReference>
<feature type="domain" description="DUF7580" evidence="3">
    <location>
        <begin position="267"/>
        <end position="483"/>
    </location>
</feature>
<evidence type="ECO:0008006" key="6">
    <source>
        <dbReference type="Google" id="ProtNLM"/>
    </source>
</evidence>
<dbReference type="Pfam" id="PF24476">
    <property type="entry name" value="DUF7580"/>
    <property type="match status" value="1"/>
</dbReference>
<feature type="domain" description="Prion-inhibition and propagation HeLo" evidence="2">
    <location>
        <begin position="10"/>
        <end position="98"/>
    </location>
</feature>
<feature type="region of interest" description="Disordered" evidence="1">
    <location>
        <begin position="324"/>
        <end position="346"/>
    </location>
</feature>
<accession>A0AAN6J0J1</accession>
<dbReference type="EMBL" id="JASUXU010000128">
    <property type="protein sequence ID" value="KAK0304463.1"/>
    <property type="molecule type" value="Genomic_DNA"/>
</dbReference>
<dbReference type="Pfam" id="PF14479">
    <property type="entry name" value="HeLo"/>
    <property type="match status" value="1"/>
</dbReference>
<feature type="compositionally biased region" description="Basic and acidic residues" evidence="1">
    <location>
        <begin position="325"/>
        <end position="338"/>
    </location>
</feature>
<gene>
    <name evidence="4" type="ORF">LTR82_017176</name>
</gene>
<dbReference type="InterPro" id="IPR038305">
    <property type="entry name" value="HeLo_sf"/>
</dbReference>
<dbReference type="Gene3D" id="1.10.510.10">
    <property type="entry name" value="Transferase(Phosphotransferase) domain 1"/>
    <property type="match status" value="1"/>
</dbReference>
<dbReference type="AlphaFoldDB" id="A0AAN6J0J1"/>
<evidence type="ECO:0000259" key="3">
    <source>
        <dbReference type="Pfam" id="PF24476"/>
    </source>
</evidence>
<evidence type="ECO:0000259" key="2">
    <source>
        <dbReference type="Pfam" id="PF14479"/>
    </source>
</evidence>
<dbReference type="InterPro" id="IPR029498">
    <property type="entry name" value="HeLo_dom"/>
</dbReference>
<proteinExistence type="predicted"/>
<dbReference type="PANTHER" id="PTHR37542">
    <property type="entry name" value="HELO DOMAIN-CONTAINING PROTEIN-RELATED"/>
    <property type="match status" value="1"/>
</dbReference>
<sequence>MAEDAEEKRLDFLKRVRVLGKNVAQTGRNLRTIIVEPKRLVWTAVDQDSFECLISRLEHLNSFLIALLDSSQARRLQEVMTATYLEVLQIRNDMESLAGLAVAYETEAQESQKEYLKQLVEVRIQHTRVTQLSSESSTSPGSKRFIGTLLESDEVRFAKRDLEQGAIQARAHATYQGRDVWVEWKHVPYSGGWAGSRKYTEHRNGLLAGLLRHEKPVGFRALPCLGYIKSRDGDDGIRFGIVFEKPAGEGAGSEPSALRDLYEQRSKPSLSARIMMCAVLARCVHSFHAVNWLHKGLQSNNLIFFASAVHGQDLSRPFVSGFETSRPDTADEMTEKPTPDPFADIYRHPYAQSGQTDGKYRKSYDIYSLGIVLTEIAFWKRIENIVGIEDLAKVKPPALGEVQSWLLGKPSSQSAALPPISQGEGSCLQRLAPECGDAFRDVVERCLTASNEEKPQYSGESPSSVALRLQHLMARDIVKRLEDVAVALQKNA</sequence>
<dbReference type="InterPro" id="IPR011009">
    <property type="entry name" value="Kinase-like_dom_sf"/>
</dbReference>
<evidence type="ECO:0000256" key="1">
    <source>
        <dbReference type="SAM" id="MobiDB-lite"/>
    </source>
</evidence>
<organism evidence="4 5">
    <name type="scientific">Friedmanniomyces endolithicus</name>
    <dbReference type="NCBI Taxonomy" id="329885"/>
    <lineage>
        <taxon>Eukaryota</taxon>
        <taxon>Fungi</taxon>
        <taxon>Dikarya</taxon>
        <taxon>Ascomycota</taxon>
        <taxon>Pezizomycotina</taxon>
        <taxon>Dothideomycetes</taxon>
        <taxon>Dothideomycetidae</taxon>
        <taxon>Mycosphaerellales</taxon>
        <taxon>Teratosphaeriaceae</taxon>
        <taxon>Friedmanniomyces</taxon>
    </lineage>
</organism>
<dbReference type="InterPro" id="IPR056002">
    <property type="entry name" value="DUF7580"/>
</dbReference>
<protein>
    <recommendedName>
        <fullName evidence="6">Protein kinase domain-containing protein</fullName>
    </recommendedName>
</protein>
<evidence type="ECO:0000313" key="5">
    <source>
        <dbReference type="Proteomes" id="UP001168146"/>
    </source>
</evidence>
<evidence type="ECO:0000313" key="4">
    <source>
        <dbReference type="EMBL" id="KAK0304463.1"/>
    </source>
</evidence>
<comment type="caution">
    <text evidence="4">The sequence shown here is derived from an EMBL/GenBank/DDBJ whole genome shotgun (WGS) entry which is preliminary data.</text>
</comment>
<name>A0AAN6J0J1_9PEZI</name>